<evidence type="ECO:0000256" key="1">
    <source>
        <dbReference type="SAM" id="SignalP"/>
    </source>
</evidence>
<protein>
    <submittedName>
        <fullName evidence="2">Uncharacterized protein</fullName>
    </submittedName>
</protein>
<reference evidence="2" key="2">
    <citation type="submission" date="2021-12" db="EMBL/GenBank/DDBJ databases">
        <title>Resequencing data analysis of finger millet.</title>
        <authorList>
            <person name="Hatakeyama M."/>
            <person name="Aluri S."/>
            <person name="Balachadran M.T."/>
            <person name="Sivarajan S.R."/>
            <person name="Poveda L."/>
            <person name="Shimizu-Inatsugi R."/>
            <person name="Schlapbach R."/>
            <person name="Sreeman S.M."/>
            <person name="Shimizu K.K."/>
        </authorList>
    </citation>
    <scope>NUCLEOTIDE SEQUENCE</scope>
</reference>
<dbReference type="Gene3D" id="3.30.43.10">
    <property type="entry name" value="Uridine Diphospho-n-acetylenolpyruvylglucosamine Reductase, domain 2"/>
    <property type="match status" value="1"/>
</dbReference>
<evidence type="ECO:0000313" key="2">
    <source>
        <dbReference type="EMBL" id="GJN38596.1"/>
    </source>
</evidence>
<dbReference type="InterPro" id="IPR016167">
    <property type="entry name" value="FAD-bd_PCMH_sub1"/>
</dbReference>
<dbReference type="AlphaFoldDB" id="A0AAV5FWM3"/>
<feature type="chain" id="PRO_5043910272" evidence="1">
    <location>
        <begin position="25"/>
        <end position="121"/>
    </location>
</feature>
<evidence type="ECO:0000313" key="3">
    <source>
        <dbReference type="Proteomes" id="UP001054889"/>
    </source>
</evidence>
<name>A0AAV5FWM3_ELECO</name>
<sequence>MAGTPRILLFTLSILTGSISISSASIAADDFVGCLAADIPTHLVQTPASPSYAALLLSSVWNLRFATPSTPRPLAIVAAAEPAHAQAAVRCGRRHGVRVRFLVVVTAKWFVMSIVNCGVHG</sequence>
<reference evidence="2" key="1">
    <citation type="journal article" date="2018" name="DNA Res.">
        <title>Multiple hybrid de novo genome assembly of finger millet, an orphan allotetraploid crop.</title>
        <authorList>
            <person name="Hatakeyama M."/>
            <person name="Aluri S."/>
            <person name="Balachadran M.T."/>
            <person name="Sivarajan S.R."/>
            <person name="Patrignani A."/>
            <person name="Gruter S."/>
            <person name="Poveda L."/>
            <person name="Shimizu-Inatsugi R."/>
            <person name="Baeten J."/>
            <person name="Francoijs K.J."/>
            <person name="Nataraja K.N."/>
            <person name="Reddy Y.A.N."/>
            <person name="Phadnis S."/>
            <person name="Ravikumar R.L."/>
            <person name="Schlapbach R."/>
            <person name="Sreeman S.M."/>
            <person name="Shimizu K.K."/>
        </authorList>
    </citation>
    <scope>NUCLEOTIDE SEQUENCE</scope>
</reference>
<feature type="signal peptide" evidence="1">
    <location>
        <begin position="1"/>
        <end position="24"/>
    </location>
</feature>
<dbReference type="EMBL" id="BQKI01000097">
    <property type="protein sequence ID" value="GJN38596.1"/>
    <property type="molecule type" value="Genomic_DNA"/>
</dbReference>
<proteinExistence type="predicted"/>
<dbReference type="Proteomes" id="UP001054889">
    <property type="component" value="Unassembled WGS sequence"/>
</dbReference>
<comment type="caution">
    <text evidence="2">The sequence shown here is derived from an EMBL/GenBank/DDBJ whole genome shotgun (WGS) entry which is preliminary data.</text>
</comment>
<accession>A0AAV5FWM3</accession>
<keyword evidence="3" id="KW-1185">Reference proteome</keyword>
<gene>
    <name evidence="2" type="primary">gb27654</name>
    <name evidence="2" type="ORF">PR202_gb27654</name>
</gene>
<organism evidence="2 3">
    <name type="scientific">Eleusine coracana subsp. coracana</name>
    <dbReference type="NCBI Taxonomy" id="191504"/>
    <lineage>
        <taxon>Eukaryota</taxon>
        <taxon>Viridiplantae</taxon>
        <taxon>Streptophyta</taxon>
        <taxon>Embryophyta</taxon>
        <taxon>Tracheophyta</taxon>
        <taxon>Spermatophyta</taxon>
        <taxon>Magnoliopsida</taxon>
        <taxon>Liliopsida</taxon>
        <taxon>Poales</taxon>
        <taxon>Poaceae</taxon>
        <taxon>PACMAD clade</taxon>
        <taxon>Chloridoideae</taxon>
        <taxon>Cynodonteae</taxon>
        <taxon>Eleusininae</taxon>
        <taxon>Eleusine</taxon>
    </lineage>
</organism>
<keyword evidence="1" id="KW-0732">Signal</keyword>